<dbReference type="Gene3D" id="2.60.120.200">
    <property type="match status" value="1"/>
</dbReference>
<dbReference type="InterPro" id="IPR001791">
    <property type="entry name" value="Laminin_G"/>
</dbReference>
<dbReference type="GO" id="GO:0005886">
    <property type="term" value="C:plasma membrane"/>
    <property type="evidence" value="ECO:0007669"/>
    <property type="project" value="UniProtKB-SubCell"/>
</dbReference>
<dbReference type="InterPro" id="IPR018765">
    <property type="entry name" value="DUF2341"/>
</dbReference>
<keyword evidence="7" id="KW-1015">Disulfide bond</keyword>
<dbReference type="PROSITE" id="PS51257">
    <property type="entry name" value="PROKAR_LIPOPROTEIN"/>
    <property type="match status" value="1"/>
</dbReference>
<keyword evidence="2" id="KW-1003">Cell membrane</keyword>
<dbReference type="InterPro" id="IPR050790">
    <property type="entry name" value="ExbB/TolQ_transport"/>
</dbReference>
<evidence type="ECO:0000256" key="9">
    <source>
        <dbReference type="SAM" id="Phobius"/>
    </source>
</evidence>
<keyword evidence="6 9" id="KW-0472">Membrane</keyword>
<comment type="subcellular location">
    <subcellularLocation>
        <location evidence="1">Cell membrane</location>
        <topology evidence="1">Multi-pass membrane protein</topology>
    </subcellularLocation>
    <subcellularLocation>
        <location evidence="8">Membrane</location>
        <topology evidence="8">Multi-pass membrane protein</topology>
    </subcellularLocation>
</comment>
<dbReference type="InterPro" id="IPR006558">
    <property type="entry name" value="LamG-like"/>
</dbReference>
<dbReference type="RefSeq" id="WP_121085181.1">
    <property type="nucleotide sequence ID" value="NZ_RBZU01000002.1"/>
</dbReference>
<feature type="domain" description="Laminin G" evidence="10">
    <location>
        <begin position="191"/>
        <end position="371"/>
    </location>
</feature>
<dbReference type="Proteomes" id="UP000270342">
    <property type="component" value="Unassembled WGS sequence"/>
</dbReference>
<keyword evidence="8" id="KW-0653">Protein transport</keyword>
<keyword evidence="3 9" id="KW-0812">Transmembrane</keyword>
<dbReference type="SMART" id="SM00282">
    <property type="entry name" value="LamG"/>
    <property type="match status" value="1"/>
</dbReference>
<evidence type="ECO:0000256" key="4">
    <source>
        <dbReference type="ARBA" id="ARBA00022729"/>
    </source>
</evidence>
<dbReference type="InterPro" id="IPR013320">
    <property type="entry name" value="ConA-like_dom_sf"/>
</dbReference>
<keyword evidence="8" id="KW-0813">Transport</keyword>
<keyword evidence="12" id="KW-1185">Reference proteome</keyword>
<evidence type="ECO:0000256" key="5">
    <source>
        <dbReference type="ARBA" id="ARBA00022989"/>
    </source>
</evidence>
<evidence type="ECO:0000256" key="3">
    <source>
        <dbReference type="ARBA" id="ARBA00022692"/>
    </source>
</evidence>
<evidence type="ECO:0000313" key="11">
    <source>
        <dbReference type="EMBL" id="RKP57826.1"/>
    </source>
</evidence>
<accession>A0A494Y556</accession>
<name>A0A494Y556_9BURK</name>
<feature type="transmembrane region" description="Helical" evidence="9">
    <location>
        <begin position="512"/>
        <end position="545"/>
    </location>
</feature>
<dbReference type="PANTHER" id="PTHR30625:SF3">
    <property type="entry name" value="TOL-PAL SYSTEM PROTEIN TOLQ"/>
    <property type="match status" value="1"/>
</dbReference>
<dbReference type="EMBL" id="RBZU01000002">
    <property type="protein sequence ID" value="RKP57826.1"/>
    <property type="molecule type" value="Genomic_DNA"/>
</dbReference>
<dbReference type="AlphaFoldDB" id="A0A494Y556"/>
<keyword evidence="5 9" id="KW-1133">Transmembrane helix</keyword>
<gene>
    <name evidence="11" type="ORF">D7S86_07835</name>
</gene>
<evidence type="ECO:0000256" key="6">
    <source>
        <dbReference type="ARBA" id="ARBA00023136"/>
    </source>
</evidence>
<dbReference type="InterPro" id="IPR002898">
    <property type="entry name" value="MotA_ExbB_proton_chnl"/>
</dbReference>
<dbReference type="OrthoDB" id="175881at2"/>
<proteinExistence type="inferred from homology"/>
<dbReference type="PROSITE" id="PS50025">
    <property type="entry name" value="LAM_G_DOMAIN"/>
    <property type="match status" value="1"/>
</dbReference>
<feature type="transmembrane region" description="Helical" evidence="9">
    <location>
        <begin position="394"/>
        <end position="413"/>
    </location>
</feature>
<reference evidence="11 12" key="1">
    <citation type="submission" date="2018-10" db="EMBL/GenBank/DDBJ databases">
        <title>Robbsia sp. DHC34, isolated from soil.</title>
        <authorList>
            <person name="Gao Z.-H."/>
            <person name="Qiu L.-H."/>
        </authorList>
    </citation>
    <scope>NUCLEOTIDE SEQUENCE [LARGE SCALE GENOMIC DNA]</scope>
    <source>
        <strain evidence="11 12">DHC34</strain>
    </source>
</reference>
<keyword evidence="4" id="KW-0732">Signal</keyword>
<feature type="transmembrane region" description="Helical" evidence="9">
    <location>
        <begin position="551"/>
        <end position="575"/>
    </location>
</feature>
<dbReference type="Pfam" id="PF13385">
    <property type="entry name" value="Laminin_G_3"/>
    <property type="match status" value="1"/>
</dbReference>
<dbReference type="GO" id="GO:0017038">
    <property type="term" value="P:protein import"/>
    <property type="evidence" value="ECO:0007669"/>
    <property type="project" value="TreeGrafter"/>
</dbReference>
<protein>
    <submittedName>
        <fullName evidence="11">MotA/TolQ/ExbB proton channel family protein</fullName>
    </submittedName>
</protein>
<evidence type="ECO:0000259" key="10">
    <source>
        <dbReference type="PROSITE" id="PS50025"/>
    </source>
</evidence>
<evidence type="ECO:0000256" key="8">
    <source>
        <dbReference type="RuleBase" id="RU004057"/>
    </source>
</evidence>
<evidence type="ECO:0000256" key="1">
    <source>
        <dbReference type="ARBA" id="ARBA00004651"/>
    </source>
</evidence>
<evidence type="ECO:0000256" key="7">
    <source>
        <dbReference type="ARBA" id="ARBA00023157"/>
    </source>
</evidence>
<evidence type="ECO:0000313" key="12">
    <source>
        <dbReference type="Proteomes" id="UP000270342"/>
    </source>
</evidence>
<organism evidence="11 12">
    <name type="scientific">Pararobbsia silviterrae</name>
    <dbReference type="NCBI Taxonomy" id="1792498"/>
    <lineage>
        <taxon>Bacteria</taxon>
        <taxon>Pseudomonadati</taxon>
        <taxon>Pseudomonadota</taxon>
        <taxon>Betaproteobacteria</taxon>
        <taxon>Burkholderiales</taxon>
        <taxon>Burkholderiaceae</taxon>
        <taxon>Pararobbsia</taxon>
    </lineage>
</organism>
<sequence length="616" mass="65445">MHRGRLSGEWIVKRVLFLLLTALLGCLPGVANAWWQNDWSYRKAITIDTTPKGGDVAESAGRVPLLIRLHSGNFQFDGLQDSGADIRFVAADDKTPLNYHVEQYDPVLGVALIWVDVPHFPAATTQSIWMYYGNKKAPDGARAAETFDADYTLVYHFDGTNDAPPKDVTAYRNNAQNAPARLAEDGIVGKAAQFNGTPINIAASPSLAISAGGAFTFSAWAKPAALAPNSLLYSRRDGANALLIGLDNGVPFVEVDGGGAPVRTVASQPVAQGQWTHVAVTFEGRSLALYVGGKRVAQAEASLPALNAAAAIGGDVASASTAASGTAAPAANGFTGELDEVRLSKVARSPSQIAIDVINQGSESKLVSYGADEKQSGFGFGYFGVIVKSVTVDAWVVIAILLVMAAISWLVMYTKAAYVNRVDGANAWFVKRFREVAGRHLVGLAHLDERSEDARRLRGSSLYRLYRAGVAEIHSRVDKHGRTVITTESIEAIRATMDATLVRENQQLSKSMVLLTIAISGGPFLGLLGTVVGVMITFAAIAAAGDVNVNAIAPGISAALLATVVGLFVAIPALFGYNYLLIRNRNVTANMQVFVDEFVTRLAEAHRNPDHALAGE</sequence>
<dbReference type="Pfam" id="PF10102">
    <property type="entry name" value="DUF2341"/>
    <property type="match status" value="1"/>
</dbReference>
<dbReference type="PANTHER" id="PTHR30625">
    <property type="entry name" value="PROTEIN TOLQ"/>
    <property type="match status" value="1"/>
</dbReference>
<comment type="similarity">
    <text evidence="8">Belongs to the exbB/tolQ family.</text>
</comment>
<comment type="caution">
    <text evidence="11">The sequence shown here is derived from an EMBL/GenBank/DDBJ whole genome shotgun (WGS) entry which is preliminary data.</text>
</comment>
<evidence type="ECO:0000256" key="2">
    <source>
        <dbReference type="ARBA" id="ARBA00022475"/>
    </source>
</evidence>
<dbReference type="SUPFAM" id="SSF49899">
    <property type="entry name" value="Concanavalin A-like lectins/glucanases"/>
    <property type="match status" value="1"/>
</dbReference>
<dbReference type="Pfam" id="PF01618">
    <property type="entry name" value="MotA_ExbB"/>
    <property type="match status" value="1"/>
</dbReference>
<dbReference type="SMART" id="SM00560">
    <property type="entry name" value="LamGL"/>
    <property type="match status" value="1"/>
</dbReference>